<keyword evidence="4" id="KW-1133">Transmembrane helix</keyword>
<reference evidence="6 7" key="1">
    <citation type="submission" date="2020-08" db="EMBL/GenBank/DDBJ databases">
        <authorList>
            <person name="Koutsovoulos G."/>
            <person name="Danchin GJ E."/>
        </authorList>
    </citation>
    <scope>NUCLEOTIDE SEQUENCE [LARGE SCALE GENOMIC DNA]</scope>
</reference>
<dbReference type="InterPro" id="IPR051821">
    <property type="entry name" value="Asp/Asn_beta-hydroxylase"/>
</dbReference>
<dbReference type="InterPro" id="IPR007803">
    <property type="entry name" value="Asp/Arg/Pro-Hydrxlase"/>
</dbReference>
<dbReference type="GO" id="GO:0016020">
    <property type="term" value="C:membrane"/>
    <property type="evidence" value="ECO:0007669"/>
    <property type="project" value="TreeGrafter"/>
</dbReference>
<organism evidence="6 7">
    <name type="scientific">Meloidogyne enterolobii</name>
    <name type="common">Root-knot nematode worm</name>
    <name type="synonym">Meloidogyne mayaguensis</name>
    <dbReference type="NCBI Taxonomy" id="390850"/>
    <lineage>
        <taxon>Eukaryota</taxon>
        <taxon>Metazoa</taxon>
        <taxon>Ecdysozoa</taxon>
        <taxon>Nematoda</taxon>
        <taxon>Chromadorea</taxon>
        <taxon>Rhabditida</taxon>
        <taxon>Tylenchina</taxon>
        <taxon>Tylenchomorpha</taxon>
        <taxon>Tylenchoidea</taxon>
        <taxon>Meloidogynidae</taxon>
        <taxon>Meloidogyninae</taxon>
        <taxon>Meloidogyne</taxon>
    </lineage>
</organism>
<evidence type="ECO:0000313" key="7">
    <source>
        <dbReference type="Proteomes" id="UP000580250"/>
    </source>
</evidence>
<dbReference type="SUPFAM" id="SSF51197">
    <property type="entry name" value="Clavaminate synthase-like"/>
    <property type="match status" value="1"/>
</dbReference>
<dbReference type="Pfam" id="PF05118">
    <property type="entry name" value="Asp_Arg_Hydrox"/>
    <property type="match status" value="1"/>
</dbReference>
<keyword evidence="4" id="KW-0472">Membrane</keyword>
<sequence>MTGPKIFGFIFLIQQIFFFNFGKMYFDFSFLFNELLHILLILLLSIGPLCFYFLLAIFSHKFLKKSFSTQINSKTEQKFDKKELLNAYLIFKSTNNWQNNKRIEDALNLALQDNSEIFFRMNLKECPIWKENELPDEFIENVKILEKNYKMIVKEMEKAFKSGHLWIKNENIHTKTSWFTYFLIKDGNWQKECCNECPELVKLLKEFDEDYLLNNCSFGNVNFSMLPANSAIPEHIGTTNVRLRVHFGLEIPCGIGKENCFMKVGNEKFHWTAGKSTIINTSFFHSVSSVGCSEDRIVLIIDFWHPELTKEERGILKNIFPPKSIS</sequence>
<name>A0A6V7UU21_MELEN</name>
<dbReference type="Gene3D" id="2.60.120.330">
    <property type="entry name" value="B-lactam Antibiotic, Isopenicillin N Synthase, Chain"/>
    <property type="match status" value="1"/>
</dbReference>
<feature type="transmembrane region" description="Helical" evidence="4">
    <location>
        <begin position="7"/>
        <end position="26"/>
    </location>
</feature>
<evidence type="ECO:0000256" key="1">
    <source>
        <dbReference type="ARBA" id="ARBA00007730"/>
    </source>
</evidence>
<dbReference type="PANTHER" id="PTHR46332:SF5">
    <property type="entry name" value="ASPARTATE BETA-HYDROXYLASE DOMAIN CONTAINING 2"/>
    <property type="match status" value="1"/>
</dbReference>
<dbReference type="EMBL" id="CAJEWN010000105">
    <property type="protein sequence ID" value="CAD2164777.1"/>
    <property type="molecule type" value="Genomic_DNA"/>
</dbReference>
<accession>A0A6V7UU21</accession>
<dbReference type="Proteomes" id="UP000580250">
    <property type="component" value="Unassembled WGS sequence"/>
</dbReference>
<evidence type="ECO:0000259" key="5">
    <source>
        <dbReference type="Pfam" id="PF05118"/>
    </source>
</evidence>
<dbReference type="AlphaFoldDB" id="A0A6V7UU21"/>
<dbReference type="OrthoDB" id="438431at2759"/>
<keyword evidence="4" id="KW-0812">Transmembrane</keyword>
<evidence type="ECO:0000256" key="4">
    <source>
        <dbReference type="SAM" id="Phobius"/>
    </source>
</evidence>
<gene>
    <name evidence="6" type="ORF">MENT_LOCUS16767</name>
</gene>
<comment type="similarity">
    <text evidence="1">Belongs to the aspartyl/asparaginyl beta-hydroxylase family.</text>
</comment>
<dbReference type="GO" id="GO:0051213">
    <property type="term" value="F:dioxygenase activity"/>
    <property type="evidence" value="ECO:0007669"/>
    <property type="project" value="UniProtKB-KW"/>
</dbReference>
<protein>
    <recommendedName>
        <fullName evidence="5">Aspartyl/asparaginy/proline hydroxylase domain-containing protein</fullName>
    </recommendedName>
</protein>
<evidence type="ECO:0000313" key="6">
    <source>
        <dbReference type="EMBL" id="CAD2164777.1"/>
    </source>
</evidence>
<feature type="transmembrane region" description="Helical" evidence="4">
    <location>
        <begin position="38"/>
        <end position="58"/>
    </location>
</feature>
<proteinExistence type="inferred from homology"/>
<comment type="caution">
    <text evidence="6">The sequence shown here is derived from an EMBL/GenBank/DDBJ whole genome shotgun (WGS) entry which is preliminary data.</text>
</comment>
<keyword evidence="2" id="KW-0223">Dioxygenase</keyword>
<keyword evidence="3" id="KW-0560">Oxidoreductase</keyword>
<evidence type="ECO:0000256" key="2">
    <source>
        <dbReference type="ARBA" id="ARBA00022964"/>
    </source>
</evidence>
<dbReference type="InterPro" id="IPR027443">
    <property type="entry name" value="IPNS-like_sf"/>
</dbReference>
<evidence type="ECO:0000256" key="3">
    <source>
        <dbReference type="ARBA" id="ARBA00023002"/>
    </source>
</evidence>
<dbReference type="PANTHER" id="PTHR46332">
    <property type="entry name" value="ASPARTATE BETA-HYDROXYLASE DOMAIN-CONTAINING PROTEIN 2"/>
    <property type="match status" value="1"/>
</dbReference>
<feature type="domain" description="Aspartyl/asparaginy/proline hydroxylase" evidence="5">
    <location>
        <begin position="146"/>
        <end position="306"/>
    </location>
</feature>